<name>A0A814SMX3_ADIRI</name>
<protein>
    <submittedName>
        <fullName evidence="1">Uncharacterized protein</fullName>
    </submittedName>
</protein>
<dbReference type="EMBL" id="CAJNOR010001480">
    <property type="protein sequence ID" value="CAF1150244.1"/>
    <property type="molecule type" value="Genomic_DNA"/>
</dbReference>
<dbReference type="Proteomes" id="UP000663828">
    <property type="component" value="Unassembled WGS sequence"/>
</dbReference>
<comment type="caution">
    <text evidence="1">The sequence shown here is derived from an EMBL/GenBank/DDBJ whole genome shotgun (WGS) entry which is preliminary data.</text>
</comment>
<reference evidence="1" key="1">
    <citation type="submission" date="2021-02" db="EMBL/GenBank/DDBJ databases">
        <authorList>
            <person name="Nowell W R."/>
        </authorList>
    </citation>
    <scope>NUCLEOTIDE SEQUENCE</scope>
</reference>
<gene>
    <name evidence="1" type="ORF">XAT740_LOCUS20910</name>
</gene>
<organism evidence="1 2">
    <name type="scientific">Adineta ricciae</name>
    <name type="common">Rotifer</name>
    <dbReference type="NCBI Taxonomy" id="249248"/>
    <lineage>
        <taxon>Eukaryota</taxon>
        <taxon>Metazoa</taxon>
        <taxon>Spiralia</taxon>
        <taxon>Gnathifera</taxon>
        <taxon>Rotifera</taxon>
        <taxon>Eurotatoria</taxon>
        <taxon>Bdelloidea</taxon>
        <taxon>Adinetida</taxon>
        <taxon>Adinetidae</taxon>
        <taxon>Adineta</taxon>
    </lineage>
</organism>
<accession>A0A814SMX3</accession>
<dbReference type="AlphaFoldDB" id="A0A814SMX3"/>
<proteinExistence type="predicted"/>
<keyword evidence="2" id="KW-1185">Reference proteome</keyword>
<sequence length="373" mass="42976">MDNKLTKIRRTFAAQLTAKHKLKLTIPNHDSSEATFELFLREMQQQLHKKLAKQNEQLLHESNGNSPLFIQKKQLQKDIEDFQLLEQRQDARAIQQLIERVEHMAMFNRKQDIGGIASSIQSSQLPNQPIVMSPIKLNSPLCSYRALCSELVERLNWPSEVFASEYDRCFCKTCYPLSMPNICQVNTGNKYPTIIPRNWMKFGLKVDGVQTKVHQIWDKWAVSYHGTVPSAALSMIKHRQICLPGDTLFDGTRLTIRLGHIPDQKAFFTSPTIRYAAQNHYATSIEFTSQIDKCVYTAKIVLRCRQMPDSFTVQGQTLNNSIQNDSDFCDLIPDDEIEWKTDKRGSVIFDGLCVHLKKVLTHENNFQQTTVHY</sequence>
<evidence type="ECO:0000313" key="2">
    <source>
        <dbReference type="Proteomes" id="UP000663828"/>
    </source>
</evidence>
<evidence type="ECO:0000313" key="1">
    <source>
        <dbReference type="EMBL" id="CAF1150244.1"/>
    </source>
</evidence>